<comment type="cofactor">
    <cofactor evidence="1">
        <name>FMN</name>
        <dbReference type="ChEBI" id="CHEBI:58210"/>
    </cofactor>
</comment>
<evidence type="ECO:0000256" key="14">
    <source>
        <dbReference type="ARBA" id="ARBA00060762"/>
    </source>
</evidence>
<evidence type="ECO:0000313" key="23">
    <source>
        <dbReference type="Proteomes" id="UP000002281"/>
    </source>
</evidence>
<dbReference type="PROSITE" id="PS50254">
    <property type="entry name" value="REL_2"/>
    <property type="match status" value="1"/>
</dbReference>
<evidence type="ECO:0000256" key="15">
    <source>
        <dbReference type="ARBA" id="ARBA00062906"/>
    </source>
</evidence>
<dbReference type="InterPro" id="IPR052582">
    <property type="entry name" value="tRNA-DUS-like"/>
</dbReference>
<evidence type="ECO:0000256" key="17">
    <source>
        <dbReference type="ARBA" id="ARBA00074630"/>
    </source>
</evidence>
<protein>
    <recommendedName>
        <fullName evidence="17">tRNA-dihydrouridine(20) synthase [NAD(P)+]-like</fullName>
        <ecNumber evidence="16">1.3.1.91</ecNumber>
    </recommendedName>
    <alternativeName>
        <fullName evidence="18">Dihydrouridine synthase 2</fullName>
    </alternativeName>
    <alternativeName>
        <fullName evidence="19">tRNA-dihydrouridine synthase 2-like</fullName>
    </alternativeName>
</protein>
<keyword evidence="23" id="KW-1185">Reference proteome</keyword>
<feature type="compositionally biased region" description="Low complexity" evidence="20">
    <location>
        <begin position="131"/>
        <end position="143"/>
    </location>
</feature>
<comment type="function">
    <text evidence="13">Catalyzes the NADPH-dependent synthesis of dihydrouridine, a modified base found in the D-loop of most tRNAs. Specifically modifies U20 in cytoplasmic tRNAs. Activity depends on the presence of guanosine at position 19 in the tRNA substrate. Negatively regulates the activation of EIF2AK2/PKR.</text>
</comment>
<dbReference type="GO" id="GO:0003700">
    <property type="term" value="F:DNA-binding transcription factor activity"/>
    <property type="evidence" value="ECO:0007669"/>
    <property type="project" value="InterPro"/>
</dbReference>
<comment type="subcellular location">
    <subcellularLocation>
        <location evidence="3">Cytoplasm</location>
    </subcellularLocation>
    <subcellularLocation>
        <location evidence="2">Endoplasmic reticulum</location>
    </subcellularLocation>
</comment>
<evidence type="ECO:0000256" key="4">
    <source>
        <dbReference type="ARBA" id="ARBA00022490"/>
    </source>
</evidence>
<dbReference type="InterPro" id="IPR008967">
    <property type="entry name" value="p53-like_TF_DNA-bd_sf"/>
</dbReference>
<reference evidence="22 23" key="1">
    <citation type="journal article" date="2009" name="Science">
        <title>Genome sequence, comparative analysis, and population genetics of the domestic horse.</title>
        <authorList>
            <consortium name="Broad Institute Genome Sequencing Platform"/>
            <consortium name="Broad Institute Whole Genome Assembly Team"/>
            <person name="Wade C.M."/>
            <person name="Giulotto E."/>
            <person name="Sigurdsson S."/>
            <person name="Zoli M."/>
            <person name="Gnerre S."/>
            <person name="Imsland F."/>
            <person name="Lear T.L."/>
            <person name="Adelson D.L."/>
            <person name="Bailey E."/>
            <person name="Bellone R.R."/>
            <person name="Bloecker H."/>
            <person name="Distl O."/>
            <person name="Edgar R.C."/>
            <person name="Garber M."/>
            <person name="Leeb T."/>
            <person name="Mauceli E."/>
            <person name="MacLeod J.N."/>
            <person name="Penedo M.C.T."/>
            <person name="Raison J.M."/>
            <person name="Sharpe T."/>
            <person name="Vogel J."/>
            <person name="Andersson L."/>
            <person name="Antczak D.F."/>
            <person name="Biagi T."/>
            <person name="Binns M.M."/>
            <person name="Chowdhary B.P."/>
            <person name="Coleman S.J."/>
            <person name="Della Valle G."/>
            <person name="Fryc S."/>
            <person name="Guerin G."/>
            <person name="Hasegawa T."/>
            <person name="Hill E.W."/>
            <person name="Jurka J."/>
            <person name="Kiialainen A."/>
            <person name="Lindgren G."/>
            <person name="Liu J."/>
            <person name="Magnani E."/>
            <person name="Mickelson J.R."/>
            <person name="Murray J."/>
            <person name="Nergadze S.G."/>
            <person name="Onofrio R."/>
            <person name="Pedroni S."/>
            <person name="Piras M.F."/>
            <person name="Raudsepp T."/>
            <person name="Rocchi M."/>
            <person name="Roeed K.H."/>
            <person name="Ryder O.A."/>
            <person name="Searle S."/>
            <person name="Skow L."/>
            <person name="Swinburne J.E."/>
            <person name="Syvaenen A.C."/>
            <person name="Tozaki T."/>
            <person name="Valberg S.J."/>
            <person name="Vaudin M."/>
            <person name="White J.R."/>
            <person name="Zody M.C."/>
            <person name="Lander E.S."/>
            <person name="Lindblad-Toh K."/>
        </authorList>
    </citation>
    <scope>NUCLEOTIDE SEQUENCE [LARGE SCALE GENOMIC DNA]</scope>
    <source>
        <strain evidence="22 23">Thoroughbred</strain>
    </source>
</reference>
<organism evidence="22 23">
    <name type="scientific">Equus caballus</name>
    <name type="common">Horse</name>
    <dbReference type="NCBI Taxonomy" id="9796"/>
    <lineage>
        <taxon>Eukaryota</taxon>
        <taxon>Metazoa</taxon>
        <taxon>Chordata</taxon>
        <taxon>Craniata</taxon>
        <taxon>Vertebrata</taxon>
        <taxon>Euteleostomi</taxon>
        <taxon>Mammalia</taxon>
        <taxon>Eutheria</taxon>
        <taxon>Laurasiatheria</taxon>
        <taxon>Perissodactyla</taxon>
        <taxon>Equidae</taxon>
        <taxon>Equus</taxon>
    </lineage>
</organism>
<feature type="compositionally biased region" description="Low complexity" evidence="20">
    <location>
        <begin position="911"/>
        <end position="925"/>
    </location>
</feature>
<dbReference type="SUPFAM" id="SSF49417">
    <property type="entry name" value="p53-like transcription factors"/>
    <property type="match status" value="1"/>
</dbReference>
<comment type="similarity">
    <text evidence="14">Belongs to the Dus family. Dus2 subfamily.</text>
</comment>
<dbReference type="SMART" id="SM00358">
    <property type="entry name" value="DSRM"/>
    <property type="match status" value="1"/>
</dbReference>
<evidence type="ECO:0000256" key="8">
    <source>
        <dbReference type="ARBA" id="ARBA00022694"/>
    </source>
</evidence>
<dbReference type="PROSITE" id="PS01136">
    <property type="entry name" value="UPF0034"/>
    <property type="match status" value="1"/>
</dbReference>
<dbReference type="Ensembl" id="ENSECAT00000024984.4">
    <property type="protein sequence ID" value="ENSECAP00000020774.3"/>
    <property type="gene ID" value="ENSECAG00000014089.4"/>
</dbReference>
<dbReference type="SUPFAM" id="SSF51395">
    <property type="entry name" value="FMN-linked oxidoreductases"/>
    <property type="match status" value="1"/>
</dbReference>
<feature type="region of interest" description="Disordered" evidence="20">
    <location>
        <begin position="860"/>
        <end position="961"/>
    </location>
</feature>
<dbReference type="GO" id="GO:0102264">
    <property type="term" value="F:tRNA-dihydrouridine20 synthase activity"/>
    <property type="evidence" value="ECO:0007669"/>
    <property type="project" value="UniProtKB-EC"/>
</dbReference>
<feature type="compositionally biased region" description="Polar residues" evidence="20">
    <location>
        <begin position="891"/>
        <end position="908"/>
    </location>
</feature>
<dbReference type="Gene3D" id="2.60.40.340">
    <property type="entry name" value="Rel homology domain (RHD), DNA-binding domain"/>
    <property type="match status" value="1"/>
</dbReference>
<dbReference type="InterPro" id="IPR035587">
    <property type="entry name" value="DUS-like_FMN-bd"/>
</dbReference>
<evidence type="ECO:0000256" key="16">
    <source>
        <dbReference type="ARBA" id="ARBA00066484"/>
    </source>
</evidence>
<dbReference type="Gene3D" id="3.30.160.20">
    <property type="match status" value="1"/>
</dbReference>
<keyword evidence="9" id="KW-0256">Endoplasmic reticulum</keyword>
<dbReference type="ExpressionAtlas" id="F6TQL8">
    <property type="expression patterns" value="baseline"/>
</dbReference>
<keyword evidence="6" id="KW-0285">Flavoprotein</keyword>
<dbReference type="SUPFAM" id="SSF54768">
    <property type="entry name" value="dsRNA-binding domain-like"/>
    <property type="match status" value="1"/>
</dbReference>
<dbReference type="HOGENOM" id="CLU_013299_3_0_1"/>
<reference evidence="22" key="3">
    <citation type="submission" date="2025-09" db="UniProtKB">
        <authorList>
            <consortium name="Ensembl"/>
        </authorList>
    </citation>
    <scope>IDENTIFICATION</scope>
    <source>
        <strain evidence="22">Thoroughbred</strain>
    </source>
</reference>
<keyword evidence="8" id="KW-0819">tRNA processing</keyword>
<dbReference type="Gene3D" id="3.20.20.70">
    <property type="entry name" value="Aldolase class I"/>
    <property type="match status" value="1"/>
</dbReference>
<dbReference type="InterPro" id="IPR013785">
    <property type="entry name" value="Aldolase_TIM"/>
</dbReference>
<dbReference type="GeneTree" id="ENSGT00940000156131"/>
<dbReference type="AlphaFoldDB" id="F6TQL8"/>
<dbReference type="PANTHER" id="PTHR45936">
    <property type="entry name" value="TRNA-DIHYDROURIDINE(20) SYNTHASE [NAD(P)+]-LIKE"/>
    <property type="match status" value="1"/>
</dbReference>
<evidence type="ECO:0000256" key="12">
    <source>
        <dbReference type="ARBA" id="ARBA00052188"/>
    </source>
</evidence>
<evidence type="ECO:0000313" key="24">
    <source>
        <dbReference type="VGNC" id="VGNC:17344"/>
    </source>
</evidence>
<accession>F6TQL8</accession>
<feature type="compositionally biased region" description="Polar residues" evidence="20">
    <location>
        <begin position="1014"/>
        <end position="1023"/>
    </location>
</feature>
<keyword evidence="4" id="KW-0963">Cytoplasm</keyword>
<feature type="region of interest" description="Disordered" evidence="20">
    <location>
        <begin position="98"/>
        <end position="117"/>
    </location>
</feature>
<reference evidence="22" key="2">
    <citation type="submission" date="2025-08" db="UniProtKB">
        <authorList>
            <consortium name="Ensembl"/>
        </authorList>
    </citation>
    <scope>IDENTIFICATION</scope>
    <source>
        <strain evidence="22">Thoroughbred</strain>
    </source>
</reference>
<dbReference type="FunFam" id="3.20.20.70:FF:000148">
    <property type="entry name" value="tRNA-dihydrouridine(20) synthase [NAD(P)+]-like isoform X1"/>
    <property type="match status" value="1"/>
</dbReference>
<dbReference type="GO" id="GO:0050660">
    <property type="term" value="F:flavin adenine dinucleotide binding"/>
    <property type="evidence" value="ECO:0007669"/>
    <property type="project" value="InterPro"/>
</dbReference>
<dbReference type="InterPro" id="IPR011539">
    <property type="entry name" value="RHD_DNA_bind_dom"/>
</dbReference>
<dbReference type="GO" id="GO:0003677">
    <property type="term" value="F:DNA binding"/>
    <property type="evidence" value="ECO:0007669"/>
    <property type="project" value="InterPro"/>
</dbReference>
<keyword evidence="10" id="KW-0694">RNA-binding</keyword>
<dbReference type="InterPro" id="IPR014720">
    <property type="entry name" value="dsRBD_dom"/>
</dbReference>
<dbReference type="Proteomes" id="UP000002281">
    <property type="component" value="Chromosome 3"/>
</dbReference>
<feature type="domain" description="RHD" evidence="21">
    <location>
        <begin position="1068"/>
        <end position="1153"/>
    </location>
</feature>
<evidence type="ECO:0000256" key="6">
    <source>
        <dbReference type="ARBA" id="ARBA00022630"/>
    </source>
</evidence>
<dbReference type="Pfam" id="PF00035">
    <property type="entry name" value="dsrm"/>
    <property type="match status" value="1"/>
</dbReference>
<keyword evidence="7" id="KW-0288">FMN</keyword>
<dbReference type="CDD" id="cd19871">
    <property type="entry name" value="DSRM_DUS2L"/>
    <property type="match status" value="1"/>
</dbReference>
<evidence type="ECO:0000256" key="19">
    <source>
        <dbReference type="ARBA" id="ARBA00083771"/>
    </source>
</evidence>
<sequence>MWRPRSSEGMVLDCTVVGRTTSGAASCSACSTRGSRPRSAKPSSDDRFRSAGTSCCARSMEKRSWRARRFFQPREASGARSQRPSVRRAGWFNSCRRAEISSGPGRTSTGRGGLRRPLCRSSCRLSRARGMRTTGRGSSGPRTARSRRGARSNRAARDKNPGGRAKAIFSLLQERRATVTSRARQGLVDGGWRGSVRLADLANREEEARTCRIRQRRGIKRNFFAPSQKKYIEGIIRKEQYIGCSRGGMIVNSLSLCYHNKLILAPMVRVGTLPMRLLALDYGADIVYCEELIDLKMLQCKRVVNEVLSTVDFVAPDDRVVFRTCEREQSRVIFQMGTSDAERALAVARLVENDVAGIDVNMGCPKEYSTKGGMGAALLSDPDKIEKILSTLVKGTRRPVTCKIRILPSLEDTLSLVKRIERTGIAAIAVHGRKREERPQHPVSCEAIKAIAETLSIPVIANGGSYDHIQEYLDIEDFRQATAASSVMVARAAMWNPSIFLKEGLRPLEEVMKKYIRYAVQYDNHYTNTKYCLCQMLREQLESPQGKLLHAAQSSQEICEAFGLGAFYEETARELDTRRAELLARTPEAVEEPAEDTSGIIKMAVKFDRRAYSPQVTPKMCLLEWCRREKLAQPVYETVQRPLDRLFCSVVTVAEQKYQSTLWDKSKKLAEQAAAIVCLRSQGLPEGRLDLEPDDCASIYIFNVDPPPSTLNSPLCLPHHGLPSHSSVLSPPFQLQGHKNYEGTCEVPESKYSPLGGPKPFECPSIQITSISPNCHQEIDAHEDDLHINDPERDYLERPSRDHLYLPLEPSYRESSLSPSPASSISSRSWFSDASSCESLSHIYDDVDSELNEAAARFTLGSPLTSPGGSPGGCPGEDSWHQQYGLGHSLSPRQSPCHSPRSSVTDENWLSPRPASGPSSRPTSPCGKRRHSSAEVCYAGSLSPHHSPVPSPGHSPRGSVTEDTWLNVQGGSGLGPALFPFQYCVETDIPLKTRKTSEDQATVLPGKLELCSDDQGNLSPSRETSVDDGLGSQYPLKKDSSGDQFLSVPSPFTWSKPKPGHTPIFRTSSLPPLDWPLPTHFGQCELKIEVQPKTHHRAHYETEGSRGAVKASTGGHPVVKIVAHDSKVCPSCDVIILNTSGKKEESIRKAHKIHRIWKFYHLLPLTVL</sequence>
<evidence type="ECO:0000256" key="20">
    <source>
        <dbReference type="SAM" id="MobiDB-lite"/>
    </source>
</evidence>
<feature type="compositionally biased region" description="Low complexity" evidence="20">
    <location>
        <begin position="102"/>
        <end position="112"/>
    </location>
</feature>
<comment type="catalytic activity">
    <reaction evidence="12">
        <text>5,6-dihydrouridine(20) in tRNA + NADP(+) = uridine(20) in tRNA + NADPH + H(+)</text>
        <dbReference type="Rhea" id="RHEA:53336"/>
        <dbReference type="Rhea" id="RHEA-COMP:13533"/>
        <dbReference type="Rhea" id="RHEA-COMP:13534"/>
        <dbReference type="ChEBI" id="CHEBI:15378"/>
        <dbReference type="ChEBI" id="CHEBI:57783"/>
        <dbReference type="ChEBI" id="CHEBI:58349"/>
        <dbReference type="ChEBI" id="CHEBI:65315"/>
        <dbReference type="ChEBI" id="CHEBI:74443"/>
        <dbReference type="EC" id="1.3.1.91"/>
    </reaction>
    <physiologicalReaction direction="right-to-left" evidence="12">
        <dbReference type="Rhea" id="RHEA:53338"/>
    </physiologicalReaction>
</comment>
<dbReference type="EC" id="1.3.1.91" evidence="16"/>
<dbReference type="GO" id="GO:0000049">
    <property type="term" value="F:tRNA binding"/>
    <property type="evidence" value="ECO:0007669"/>
    <property type="project" value="InterPro"/>
</dbReference>
<evidence type="ECO:0000256" key="11">
    <source>
        <dbReference type="ARBA" id="ARBA00023002"/>
    </source>
</evidence>
<evidence type="ECO:0000256" key="5">
    <source>
        <dbReference type="ARBA" id="ARBA00022553"/>
    </source>
</evidence>
<evidence type="ECO:0000259" key="21">
    <source>
        <dbReference type="PROSITE" id="PS50254"/>
    </source>
</evidence>
<dbReference type="Pfam" id="PF01207">
    <property type="entry name" value="Dus"/>
    <property type="match status" value="1"/>
</dbReference>
<comment type="subunit">
    <text evidence="15">Interacts with EPRS1. Interacts (via DRBM domain) with PRKRA and EIF2AK2/PKR (via DRBM 1 domain).</text>
</comment>
<evidence type="ECO:0000256" key="7">
    <source>
        <dbReference type="ARBA" id="ARBA00022643"/>
    </source>
</evidence>
<evidence type="ECO:0000256" key="9">
    <source>
        <dbReference type="ARBA" id="ARBA00022824"/>
    </source>
</evidence>
<dbReference type="VGNC" id="VGNC:17344">
    <property type="gene designation" value="DUS2"/>
</dbReference>
<evidence type="ECO:0000256" key="1">
    <source>
        <dbReference type="ARBA" id="ARBA00001917"/>
    </source>
</evidence>
<evidence type="ECO:0000256" key="13">
    <source>
        <dbReference type="ARBA" id="ARBA00054045"/>
    </source>
</evidence>
<evidence type="ECO:0000256" key="10">
    <source>
        <dbReference type="ARBA" id="ARBA00022884"/>
    </source>
</evidence>
<evidence type="ECO:0000256" key="2">
    <source>
        <dbReference type="ARBA" id="ARBA00004240"/>
    </source>
</evidence>
<evidence type="ECO:0000256" key="3">
    <source>
        <dbReference type="ARBA" id="ARBA00004496"/>
    </source>
</evidence>
<name>F6TQL8_HORSE</name>
<proteinExistence type="inferred from homology"/>
<dbReference type="CDD" id="cd02801">
    <property type="entry name" value="DUS_like_FMN"/>
    <property type="match status" value="1"/>
</dbReference>
<keyword evidence="11" id="KW-0560">Oxidoreductase</keyword>
<evidence type="ECO:0000313" key="22">
    <source>
        <dbReference type="Ensembl" id="ENSECAP00000020774.3"/>
    </source>
</evidence>
<keyword evidence="5" id="KW-0597">Phosphoprotein</keyword>
<feature type="region of interest" description="Disordered" evidence="20">
    <location>
        <begin position="28"/>
        <end position="52"/>
    </location>
</feature>
<dbReference type="InterPro" id="IPR018517">
    <property type="entry name" value="tRNA_hU_synthase_CS"/>
</dbReference>
<dbReference type="PANTHER" id="PTHR45936:SF1">
    <property type="entry name" value="TRNA-DIHYDROURIDINE(20) SYNTHASE [NAD(P)+]-LIKE"/>
    <property type="match status" value="1"/>
</dbReference>
<gene>
    <name evidence="24" type="primary">DUS2</name>
    <name evidence="22" type="synonym">NFATC3</name>
</gene>
<dbReference type="InterPro" id="IPR037059">
    <property type="entry name" value="RHD_DNA_bind_dom_sf"/>
</dbReference>
<dbReference type="Bgee" id="ENSECAG00000023209">
    <property type="expression patterns" value="Expressed in testis and 23 other cell types or tissues"/>
</dbReference>
<feature type="region of interest" description="Disordered" evidence="20">
    <location>
        <begin position="1010"/>
        <end position="1042"/>
    </location>
</feature>
<dbReference type="InterPro" id="IPR044463">
    <property type="entry name" value="DUS2_DSRM"/>
</dbReference>
<feature type="region of interest" description="Disordered" evidence="20">
    <location>
        <begin position="125"/>
        <end position="164"/>
    </location>
</feature>
<dbReference type="GO" id="GO:0005783">
    <property type="term" value="C:endoplasmic reticulum"/>
    <property type="evidence" value="ECO:0007669"/>
    <property type="project" value="UniProtKB-SubCell"/>
</dbReference>
<evidence type="ECO:0000256" key="18">
    <source>
        <dbReference type="ARBA" id="ARBA00083338"/>
    </source>
</evidence>